<dbReference type="RefSeq" id="WP_157071748.1">
    <property type="nucleotide sequence ID" value="NZ_CP011971.1"/>
</dbReference>
<reference evidence="2 3" key="1">
    <citation type="submission" date="2015-06" db="EMBL/GenBank/DDBJ databases">
        <title>A Comprehensive Approach to Explore the Metabolic and Phylogenetic Diversity of Bacterial Steroid Degradation in the Environment: Testosterone as an Example.</title>
        <authorList>
            <person name="Yang F.-C."/>
            <person name="Chen Y.-L."/>
            <person name="Yu C.-P."/>
            <person name="Tang S.-L."/>
            <person name="Wang P.-H."/>
            <person name="Ismail W."/>
            <person name="Wang C.-H."/>
            <person name="Yang C.-Y."/>
            <person name="Chiang Y.-R."/>
        </authorList>
    </citation>
    <scope>NUCLEOTIDE SEQUENCE [LARGE SCALE GENOMIC DNA]</scope>
    <source>
        <strain evidence="2 3">DSM 18526</strain>
    </source>
</reference>
<dbReference type="EMBL" id="CP011971">
    <property type="protein sequence ID" value="AMN47451.1"/>
    <property type="molecule type" value="Genomic_DNA"/>
</dbReference>
<dbReference type="GO" id="GO:0016757">
    <property type="term" value="F:glycosyltransferase activity"/>
    <property type="evidence" value="ECO:0007669"/>
    <property type="project" value="UniProtKB-ARBA"/>
</dbReference>
<protein>
    <recommendedName>
        <fullName evidence="1">Glycosyltransferase subfamily 4-like N-terminal domain-containing protein</fullName>
    </recommendedName>
</protein>
<dbReference type="SUPFAM" id="SSF53756">
    <property type="entry name" value="UDP-Glycosyltransferase/glycogen phosphorylase"/>
    <property type="match status" value="1"/>
</dbReference>
<dbReference type="KEGG" id="sdf:ACG33_10141"/>
<gene>
    <name evidence="2" type="ORF">ACG33_10141</name>
</gene>
<dbReference type="STRING" id="465721.ACG33_10141"/>
<accession>A0A127FCW2</accession>
<evidence type="ECO:0000313" key="3">
    <source>
        <dbReference type="Proteomes" id="UP000070250"/>
    </source>
</evidence>
<evidence type="ECO:0000313" key="2">
    <source>
        <dbReference type="EMBL" id="AMN47451.1"/>
    </source>
</evidence>
<feature type="domain" description="Glycosyltransferase subfamily 4-like N-terminal" evidence="1">
    <location>
        <begin position="19"/>
        <end position="132"/>
    </location>
</feature>
<proteinExistence type="predicted"/>
<sequence>MSNVLFLTWIQHRRTRHLCERLDIPLVELVSKRRGIFRYIELTIRTLQSLKTRRPRVLIVQSPSVVLSLLCLLLRSAFRYRLIIDAHNEAVEPYLHSSILMRFITRLILNKSDTVIVTNKQLANRVAQQGGHPIILPDGIPTPPPVTKIKLNGRFNIVLISTFAGDEPFNIVVDAMHLAEPEIQLYVTGNPEKLTEKIRNSLPENITLTGFLSENNYWSILASANAIMDLTTMDNCLVCGAYEAIALEQPLLLSKNAASMELFSDFAVFTTNTTQGLISAINQLRLRHQDIRTAFPIARQLFEKKWNAHAEELLRLTRPSDF</sequence>
<evidence type="ECO:0000259" key="1">
    <source>
        <dbReference type="Pfam" id="PF13579"/>
    </source>
</evidence>
<dbReference type="Proteomes" id="UP000070250">
    <property type="component" value="Chromosome"/>
</dbReference>
<keyword evidence="3" id="KW-1185">Reference proteome</keyword>
<organism evidence="2 3">
    <name type="scientific">Steroidobacter denitrificans</name>
    <dbReference type="NCBI Taxonomy" id="465721"/>
    <lineage>
        <taxon>Bacteria</taxon>
        <taxon>Pseudomonadati</taxon>
        <taxon>Pseudomonadota</taxon>
        <taxon>Gammaproteobacteria</taxon>
        <taxon>Steroidobacterales</taxon>
        <taxon>Steroidobacteraceae</taxon>
        <taxon>Steroidobacter</taxon>
    </lineage>
</organism>
<dbReference type="OrthoDB" id="6794112at2"/>
<dbReference type="Pfam" id="PF13579">
    <property type="entry name" value="Glyco_trans_4_4"/>
    <property type="match status" value="1"/>
</dbReference>
<dbReference type="AlphaFoldDB" id="A0A127FCW2"/>
<name>A0A127FCW2_STEDE</name>
<dbReference type="InterPro" id="IPR028098">
    <property type="entry name" value="Glyco_trans_4-like_N"/>
</dbReference>
<dbReference type="Gene3D" id="3.40.50.2000">
    <property type="entry name" value="Glycogen Phosphorylase B"/>
    <property type="match status" value="2"/>
</dbReference>